<dbReference type="Gene3D" id="1.10.3210.10">
    <property type="entry name" value="Hypothetical protein af1432"/>
    <property type="match status" value="1"/>
</dbReference>
<dbReference type="Pfam" id="PF01966">
    <property type="entry name" value="HD"/>
    <property type="match status" value="1"/>
</dbReference>
<reference evidence="2" key="1">
    <citation type="journal article" date="2020" name="mSystems">
        <title>Genome- and Community-Level Interaction Insights into Carbon Utilization and Element Cycling Functions of Hydrothermarchaeota in Hydrothermal Sediment.</title>
        <authorList>
            <person name="Zhou Z."/>
            <person name="Liu Y."/>
            <person name="Xu W."/>
            <person name="Pan J."/>
            <person name="Luo Z.H."/>
            <person name="Li M."/>
        </authorList>
    </citation>
    <scope>NUCLEOTIDE SEQUENCE [LARGE SCALE GENOMIC DNA]</scope>
    <source>
        <strain evidence="2">HyVt-237</strain>
    </source>
</reference>
<name>A0A7C0XAD9_UNCW3</name>
<evidence type="ECO:0000259" key="1">
    <source>
        <dbReference type="Pfam" id="PF01966"/>
    </source>
</evidence>
<accession>A0A7C0XAD9</accession>
<dbReference type="PANTHER" id="PTHR38659">
    <property type="entry name" value="METAL-DEPENDENT PHOSPHOHYDROLASE"/>
    <property type="match status" value="1"/>
</dbReference>
<feature type="domain" description="HD" evidence="1">
    <location>
        <begin position="21"/>
        <end position="104"/>
    </location>
</feature>
<dbReference type="AlphaFoldDB" id="A0A7C0XAD9"/>
<comment type="caution">
    <text evidence="2">The sequence shown here is derived from an EMBL/GenBank/DDBJ whole genome shotgun (WGS) entry which is preliminary data.</text>
</comment>
<dbReference type="InterPro" id="IPR006675">
    <property type="entry name" value="HDIG_dom"/>
</dbReference>
<protein>
    <submittedName>
        <fullName evidence="2">HDIG domain-containing protein</fullName>
    </submittedName>
</protein>
<gene>
    <name evidence="2" type="ORF">ENG67_01170</name>
</gene>
<proteinExistence type="predicted"/>
<dbReference type="EMBL" id="DRBW01000046">
    <property type="protein sequence ID" value="HDM89804.1"/>
    <property type="molecule type" value="Genomic_DNA"/>
</dbReference>
<dbReference type="PANTHER" id="PTHR38659:SF1">
    <property type="entry name" value="METAL DEPENDENT PHOSPHOHYDROLASE"/>
    <property type="match status" value="1"/>
</dbReference>
<dbReference type="NCBIfam" id="TIGR00277">
    <property type="entry name" value="HDIG"/>
    <property type="match status" value="1"/>
</dbReference>
<evidence type="ECO:0000313" key="2">
    <source>
        <dbReference type="EMBL" id="HDM89804.1"/>
    </source>
</evidence>
<dbReference type="InterPro" id="IPR006674">
    <property type="entry name" value="HD_domain"/>
</dbReference>
<organism evidence="2">
    <name type="scientific">candidate division WOR-3 bacterium</name>
    <dbReference type="NCBI Taxonomy" id="2052148"/>
    <lineage>
        <taxon>Bacteria</taxon>
        <taxon>Bacteria division WOR-3</taxon>
    </lineage>
</organism>
<dbReference type="SUPFAM" id="SSF109604">
    <property type="entry name" value="HD-domain/PDEase-like"/>
    <property type="match status" value="1"/>
</dbReference>
<dbReference type="Proteomes" id="UP000885931">
    <property type="component" value="Unassembled WGS sequence"/>
</dbReference>
<sequence length="182" mass="20572">MTRDEALRLVREKVSKKNLVKHMIATGACMRKLAEYFGEDPDLWELAGILHDLDYEETVNDFDRHARRTVEMLREIGFNDERVLNAILAHAGKKEPETPMEKAIYAVDPTTGFIVACALMHPSKSIKGLDLRFLKKRFKEKRFAAGASRDQMRSAESLGIDLDTFLSLCLEAMAGISEELGL</sequence>